<keyword evidence="9" id="KW-0812">Transmembrane</keyword>
<dbReference type="Pfam" id="PF00067">
    <property type="entry name" value="p450"/>
    <property type="match status" value="1"/>
</dbReference>
<evidence type="ECO:0000256" key="9">
    <source>
        <dbReference type="SAM" id="Phobius"/>
    </source>
</evidence>
<evidence type="ECO:0000256" key="7">
    <source>
        <dbReference type="PIRSR" id="PIRSR602401-1"/>
    </source>
</evidence>
<dbReference type="PRINTS" id="PR00385">
    <property type="entry name" value="P450"/>
</dbReference>
<evidence type="ECO:0008006" key="12">
    <source>
        <dbReference type="Google" id="ProtNLM"/>
    </source>
</evidence>
<evidence type="ECO:0000256" key="2">
    <source>
        <dbReference type="ARBA" id="ARBA00010617"/>
    </source>
</evidence>
<dbReference type="PANTHER" id="PTHR24305">
    <property type="entry name" value="CYTOCHROME P450"/>
    <property type="match status" value="1"/>
</dbReference>
<feature type="transmembrane region" description="Helical" evidence="9">
    <location>
        <begin position="6"/>
        <end position="27"/>
    </location>
</feature>
<comment type="caution">
    <text evidence="10">The sequence shown here is derived from an EMBL/GenBank/DDBJ whole genome shotgun (WGS) entry which is preliminary data.</text>
</comment>
<dbReference type="GO" id="GO:0005506">
    <property type="term" value="F:iron ion binding"/>
    <property type="evidence" value="ECO:0007669"/>
    <property type="project" value="InterPro"/>
</dbReference>
<organism evidence="10 11">
    <name type="scientific">Cladonia borealis</name>
    <dbReference type="NCBI Taxonomy" id="184061"/>
    <lineage>
        <taxon>Eukaryota</taxon>
        <taxon>Fungi</taxon>
        <taxon>Dikarya</taxon>
        <taxon>Ascomycota</taxon>
        <taxon>Pezizomycotina</taxon>
        <taxon>Lecanoromycetes</taxon>
        <taxon>OSLEUM clade</taxon>
        <taxon>Lecanoromycetidae</taxon>
        <taxon>Lecanorales</taxon>
        <taxon>Lecanorineae</taxon>
        <taxon>Cladoniaceae</taxon>
        <taxon>Cladonia</taxon>
    </lineage>
</organism>
<evidence type="ECO:0000256" key="5">
    <source>
        <dbReference type="ARBA" id="ARBA00023004"/>
    </source>
</evidence>
<reference evidence="10" key="1">
    <citation type="submission" date="2023-03" db="EMBL/GenBank/DDBJ databases">
        <title>Complete genome of Cladonia borealis.</title>
        <authorList>
            <person name="Park H."/>
        </authorList>
    </citation>
    <scope>NUCLEOTIDE SEQUENCE</scope>
    <source>
        <strain evidence="10">ANT050790</strain>
    </source>
</reference>
<dbReference type="AlphaFoldDB" id="A0AA39QSP5"/>
<dbReference type="SUPFAM" id="SSF48264">
    <property type="entry name" value="Cytochrome P450"/>
    <property type="match status" value="1"/>
</dbReference>
<dbReference type="InterPro" id="IPR036396">
    <property type="entry name" value="Cyt_P450_sf"/>
</dbReference>
<dbReference type="InterPro" id="IPR050121">
    <property type="entry name" value="Cytochrome_P450_monoxygenase"/>
</dbReference>
<keyword evidence="4 8" id="KW-0560">Oxidoreductase</keyword>
<dbReference type="PRINTS" id="PR00463">
    <property type="entry name" value="EP450I"/>
</dbReference>
<keyword evidence="11" id="KW-1185">Reference proteome</keyword>
<comment type="cofactor">
    <cofactor evidence="1 7">
        <name>heme</name>
        <dbReference type="ChEBI" id="CHEBI:30413"/>
    </cofactor>
</comment>
<evidence type="ECO:0000256" key="8">
    <source>
        <dbReference type="RuleBase" id="RU000461"/>
    </source>
</evidence>
<dbReference type="Proteomes" id="UP001166286">
    <property type="component" value="Unassembled WGS sequence"/>
</dbReference>
<protein>
    <recommendedName>
        <fullName evidence="12">Cytochrome P450</fullName>
    </recommendedName>
</protein>
<dbReference type="GO" id="GO:0020037">
    <property type="term" value="F:heme binding"/>
    <property type="evidence" value="ECO:0007669"/>
    <property type="project" value="InterPro"/>
</dbReference>
<dbReference type="InterPro" id="IPR017972">
    <property type="entry name" value="Cyt_P450_CS"/>
</dbReference>
<dbReference type="PANTHER" id="PTHR24305:SF157">
    <property type="entry name" value="N-ACETYLTRYPTOPHAN 6-HYDROXYLASE IVOC-RELATED"/>
    <property type="match status" value="1"/>
</dbReference>
<gene>
    <name evidence="10" type="ORF">JMJ35_009640</name>
</gene>
<evidence type="ECO:0000256" key="4">
    <source>
        <dbReference type="ARBA" id="ARBA00023002"/>
    </source>
</evidence>
<keyword evidence="6 8" id="KW-0503">Monooxygenase</keyword>
<dbReference type="InterPro" id="IPR002401">
    <property type="entry name" value="Cyt_P450_E_grp-I"/>
</dbReference>
<dbReference type="InterPro" id="IPR001128">
    <property type="entry name" value="Cyt_P450"/>
</dbReference>
<keyword evidence="3 7" id="KW-0479">Metal-binding</keyword>
<evidence type="ECO:0000256" key="3">
    <source>
        <dbReference type="ARBA" id="ARBA00022723"/>
    </source>
</evidence>
<evidence type="ECO:0000313" key="11">
    <source>
        <dbReference type="Proteomes" id="UP001166286"/>
    </source>
</evidence>
<comment type="similarity">
    <text evidence="2 8">Belongs to the cytochrome P450 family.</text>
</comment>
<name>A0AA39QSP5_9LECA</name>
<keyword evidence="9" id="KW-1133">Transmembrane helix</keyword>
<dbReference type="CDD" id="cd11062">
    <property type="entry name" value="CYP58-like"/>
    <property type="match status" value="1"/>
</dbReference>
<feature type="binding site" description="axial binding residue" evidence="7">
    <location>
        <position position="437"/>
    </location>
    <ligand>
        <name>heme</name>
        <dbReference type="ChEBI" id="CHEBI:30413"/>
    </ligand>
    <ligandPart>
        <name>Fe</name>
        <dbReference type="ChEBI" id="CHEBI:18248"/>
    </ligandPart>
</feature>
<evidence type="ECO:0000256" key="6">
    <source>
        <dbReference type="ARBA" id="ARBA00023033"/>
    </source>
</evidence>
<sequence>MLYTLFWGAFALVLGYLLLQAIYRLYWSPLARFPGPRLAAISFAYEFYFDVWNPGMFIWEIERLHQVYGPIVRINPLELHVNDIEFYDEIYASGSRQRDVYDFSRRGLDAPLALGGTVKHDIHRHRRDALNPFFSKENVTKLEPLIQDKVNLLCDRISIVEQPIVLNNAFMALTVDIIGQFAFGKNYGYLDRPDFGAQWRSDTMTILKNSKLLTHCYWLVVLMKILPESVVNLLAHPAVKDLLAYKKTIRAQVSNVLAEEPNESSKGHHRTLFHELRDSPHLPVQEKSVERLAQEGQVLVLAGSETTAKTLSIIWYHLLDDPKRLQKARTEIETLPVGASWGELQRLPYLSAVVNEGLRLNFGITGRTQRVAPYEDLQYRQWKIPAGTPISMMSLFMHTNKSVFPDPWAFLPERWLHLGHKELQKYLVAFGKGSRRCIAINLAYAEIFLTLAATILRFNMELFETDAKDVEFRHDFVVLHPQLDTKGVRVTVEDRNVRM</sequence>
<keyword evidence="5 7" id="KW-0408">Iron</keyword>
<dbReference type="EMBL" id="JAFEKC020000022">
    <property type="protein sequence ID" value="KAK0507751.1"/>
    <property type="molecule type" value="Genomic_DNA"/>
</dbReference>
<evidence type="ECO:0000256" key="1">
    <source>
        <dbReference type="ARBA" id="ARBA00001971"/>
    </source>
</evidence>
<keyword evidence="7 8" id="KW-0349">Heme</keyword>
<dbReference type="GO" id="GO:0004497">
    <property type="term" value="F:monooxygenase activity"/>
    <property type="evidence" value="ECO:0007669"/>
    <property type="project" value="UniProtKB-KW"/>
</dbReference>
<dbReference type="Gene3D" id="1.10.630.10">
    <property type="entry name" value="Cytochrome P450"/>
    <property type="match status" value="1"/>
</dbReference>
<evidence type="ECO:0000313" key="10">
    <source>
        <dbReference type="EMBL" id="KAK0507751.1"/>
    </source>
</evidence>
<accession>A0AA39QSP5</accession>
<dbReference type="GO" id="GO:0016705">
    <property type="term" value="F:oxidoreductase activity, acting on paired donors, with incorporation or reduction of molecular oxygen"/>
    <property type="evidence" value="ECO:0007669"/>
    <property type="project" value="InterPro"/>
</dbReference>
<dbReference type="PROSITE" id="PS00086">
    <property type="entry name" value="CYTOCHROME_P450"/>
    <property type="match status" value="1"/>
</dbReference>
<keyword evidence="9" id="KW-0472">Membrane</keyword>
<proteinExistence type="inferred from homology"/>